<dbReference type="EMBL" id="SKBQ01000109">
    <property type="protein sequence ID" value="TPX18795.1"/>
    <property type="molecule type" value="Genomic_DNA"/>
</dbReference>
<dbReference type="RefSeq" id="XP_031000506.1">
    <property type="nucleotide sequence ID" value="XM_031134285.1"/>
</dbReference>
<dbReference type="OrthoDB" id="21502at2759"/>
<sequence>MFGWSARSAPRRIPSDEVIPAFALDDTSANRGIMLNWTLHFDAVLDAEKLRSSLEALLRTGDWRKIGGRLRLDAGGKLEIHVPTIFTTERPAFRYRHTSYDIKLSEHPIVSRIPVATANPWSRPILTNFAEPDVTDLDELLYSDLPQLGLHVLSFTDATLVDLIWPHTMSDAMGCHDLLKNWCHVLAGREDQVRPFLGYRTDPLETMLALSETDCEPWALRDLVLSGVGVVIFAIRFLIGILWHPSTEQRIIFFPERTVTNLRQRATAELDAGTFLSDGDVLTAWCTRVATADSKRPVSAMNVVEMRSRAPAGVFDLGGAYVQNLVFPAFTTFRGGVVHEAPMGEMALAIRRSLAAQVAPGQVAAAARTMAQRTGRQGEGKQPPVVGDPSAQLVVFSNWMKGKFFEVADFGPAVAKGGDGSSSGTGRPVYMQVMMLGKTSLAVRNVFNFLGKDAAGNVWANAVLTSAVWRRVDAELAVLGYAST</sequence>
<dbReference type="AlphaFoldDB" id="A0A507B6M6"/>
<evidence type="ECO:0000313" key="2">
    <source>
        <dbReference type="Proteomes" id="UP000319257"/>
    </source>
</evidence>
<accession>A0A507B6M6</accession>
<proteinExistence type="predicted"/>
<keyword evidence="2" id="KW-1185">Reference proteome</keyword>
<dbReference type="InParanoid" id="A0A507B6M6"/>
<dbReference type="Gene3D" id="3.30.559.10">
    <property type="entry name" value="Chloramphenicol acetyltransferase-like domain"/>
    <property type="match status" value="2"/>
</dbReference>
<name>A0A507B6M6_9PEZI</name>
<dbReference type="Proteomes" id="UP000319257">
    <property type="component" value="Unassembled WGS sequence"/>
</dbReference>
<dbReference type="InterPro" id="IPR023213">
    <property type="entry name" value="CAT-like_dom_sf"/>
</dbReference>
<protein>
    <submittedName>
        <fullName evidence="1">Uncharacterized protein</fullName>
    </submittedName>
</protein>
<evidence type="ECO:0000313" key="1">
    <source>
        <dbReference type="EMBL" id="TPX18795.1"/>
    </source>
</evidence>
<reference evidence="1 2" key="1">
    <citation type="submission" date="2019-06" db="EMBL/GenBank/DDBJ databases">
        <title>Draft genome sequence of the filamentous fungus Phialemoniopsis curvata isolated from diesel fuel.</title>
        <authorList>
            <person name="Varaljay V.A."/>
            <person name="Lyon W.J."/>
            <person name="Crouch A.L."/>
            <person name="Drake C.E."/>
            <person name="Hollomon J.M."/>
            <person name="Nadeau L.J."/>
            <person name="Nunn H.S."/>
            <person name="Stevenson B.S."/>
            <person name="Bojanowski C.L."/>
            <person name="Crookes-Goodson W.J."/>
        </authorList>
    </citation>
    <scope>NUCLEOTIDE SEQUENCE [LARGE SCALE GENOMIC DNA]</scope>
    <source>
        <strain evidence="1 2">D216</strain>
    </source>
</reference>
<organism evidence="1 2">
    <name type="scientific">Thyridium curvatum</name>
    <dbReference type="NCBI Taxonomy" id="1093900"/>
    <lineage>
        <taxon>Eukaryota</taxon>
        <taxon>Fungi</taxon>
        <taxon>Dikarya</taxon>
        <taxon>Ascomycota</taxon>
        <taxon>Pezizomycotina</taxon>
        <taxon>Sordariomycetes</taxon>
        <taxon>Sordariomycetidae</taxon>
        <taxon>Thyridiales</taxon>
        <taxon>Thyridiaceae</taxon>
        <taxon>Thyridium</taxon>
    </lineage>
</organism>
<dbReference type="STRING" id="1093900.A0A507B6M6"/>
<gene>
    <name evidence="1" type="ORF">E0L32_011544</name>
</gene>
<dbReference type="GeneID" id="41978991"/>
<comment type="caution">
    <text evidence="1">The sequence shown here is derived from an EMBL/GenBank/DDBJ whole genome shotgun (WGS) entry which is preliminary data.</text>
</comment>